<dbReference type="GO" id="GO:0046872">
    <property type="term" value="F:metal ion binding"/>
    <property type="evidence" value="ECO:0007669"/>
    <property type="project" value="UniProtKB-KW"/>
</dbReference>
<keyword evidence="14" id="KW-1185">Reference proteome</keyword>
<dbReference type="GO" id="GO:0016020">
    <property type="term" value="C:membrane"/>
    <property type="evidence" value="ECO:0007669"/>
    <property type="project" value="UniProtKB-SubCell"/>
</dbReference>
<comment type="similarity">
    <text evidence="3 11">Belongs to the peptidase M50B family.</text>
</comment>
<keyword evidence="11" id="KW-0479">Metal-binding</keyword>
<evidence type="ECO:0000313" key="14">
    <source>
        <dbReference type="Proteomes" id="UP000051681"/>
    </source>
</evidence>
<dbReference type="EMBL" id="CYSF01000009">
    <property type="protein sequence ID" value="CUH84954.1"/>
    <property type="molecule type" value="Genomic_DNA"/>
</dbReference>
<name>A0A0P1H4J9_9RHOB</name>
<keyword evidence="7 11" id="KW-0862">Zinc</keyword>
<evidence type="ECO:0000259" key="12">
    <source>
        <dbReference type="SMART" id="SM00228"/>
    </source>
</evidence>
<dbReference type="STRING" id="340021.TM5383_02175"/>
<evidence type="ECO:0000256" key="1">
    <source>
        <dbReference type="ARBA" id="ARBA00001947"/>
    </source>
</evidence>
<accession>A0A0P1H4J9</accession>
<evidence type="ECO:0000256" key="9">
    <source>
        <dbReference type="ARBA" id="ARBA00023049"/>
    </source>
</evidence>
<keyword evidence="6 11" id="KW-0378">Hydrolase</keyword>
<evidence type="ECO:0000256" key="6">
    <source>
        <dbReference type="ARBA" id="ARBA00022801"/>
    </source>
</evidence>
<dbReference type="InterPro" id="IPR041489">
    <property type="entry name" value="PDZ_6"/>
</dbReference>
<comment type="subcellular location">
    <subcellularLocation>
        <location evidence="2">Membrane</location>
        <topology evidence="2">Multi-pass membrane protein</topology>
    </subcellularLocation>
</comment>
<evidence type="ECO:0000256" key="11">
    <source>
        <dbReference type="RuleBase" id="RU362031"/>
    </source>
</evidence>
<keyword evidence="4 13" id="KW-0645">Protease</keyword>
<feature type="transmembrane region" description="Helical" evidence="11">
    <location>
        <begin position="374"/>
        <end position="393"/>
    </location>
</feature>
<dbReference type="EC" id="3.4.24.-" evidence="11"/>
<dbReference type="Gene3D" id="2.30.42.10">
    <property type="match status" value="1"/>
</dbReference>
<evidence type="ECO:0000256" key="2">
    <source>
        <dbReference type="ARBA" id="ARBA00004141"/>
    </source>
</evidence>
<gene>
    <name evidence="13" type="primary">rseP</name>
    <name evidence="13" type="ORF">TM5383_02175</name>
</gene>
<dbReference type="Proteomes" id="UP000051681">
    <property type="component" value="Unassembled WGS sequence"/>
</dbReference>
<dbReference type="SUPFAM" id="SSF50156">
    <property type="entry name" value="PDZ domain-like"/>
    <property type="match status" value="2"/>
</dbReference>
<dbReference type="SMART" id="SM00228">
    <property type="entry name" value="PDZ"/>
    <property type="match status" value="1"/>
</dbReference>
<keyword evidence="8 11" id="KW-1133">Transmembrane helix</keyword>
<dbReference type="GO" id="GO:0004222">
    <property type="term" value="F:metalloendopeptidase activity"/>
    <property type="evidence" value="ECO:0007669"/>
    <property type="project" value="InterPro"/>
</dbReference>
<proteinExistence type="inferred from homology"/>
<evidence type="ECO:0000256" key="7">
    <source>
        <dbReference type="ARBA" id="ARBA00022833"/>
    </source>
</evidence>
<dbReference type="PANTHER" id="PTHR42837:SF2">
    <property type="entry name" value="MEMBRANE METALLOPROTEASE ARASP2, CHLOROPLASTIC-RELATED"/>
    <property type="match status" value="1"/>
</dbReference>
<dbReference type="CDD" id="cd06163">
    <property type="entry name" value="S2P-M50_PDZ_RseP-like"/>
    <property type="match status" value="1"/>
</dbReference>
<protein>
    <recommendedName>
        <fullName evidence="11">Zinc metalloprotease</fullName>
        <ecNumber evidence="11">3.4.24.-</ecNumber>
    </recommendedName>
</protein>
<dbReference type="RefSeq" id="WP_231725125.1">
    <property type="nucleotide sequence ID" value="NZ_CYSF01000009.1"/>
</dbReference>
<dbReference type="Pfam" id="PF02163">
    <property type="entry name" value="Peptidase_M50"/>
    <property type="match status" value="1"/>
</dbReference>
<feature type="transmembrane region" description="Helical" evidence="11">
    <location>
        <begin position="6"/>
        <end position="30"/>
    </location>
</feature>
<dbReference type="InterPro" id="IPR004387">
    <property type="entry name" value="Pept_M50_Zn"/>
</dbReference>
<keyword evidence="5 11" id="KW-0812">Transmembrane</keyword>
<dbReference type="PANTHER" id="PTHR42837">
    <property type="entry name" value="REGULATOR OF SIGMA-E PROTEASE RSEP"/>
    <property type="match status" value="1"/>
</dbReference>
<evidence type="ECO:0000256" key="5">
    <source>
        <dbReference type="ARBA" id="ARBA00022692"/>
    </source>
</evidence>
<keyword evidence="10 11" id="KW-0472">Membrane</keyword>
<dbReference type="InterPro" id="IPR036034">
    <property type="entry name" value="PDZ_sf"/>
</dbReference>
<comment type="cofactor">
    <cofactor evidence="1 11">
        <name>Zn(2+)</name>
        <dbReference type="ChEBI" id="CHEBI:29105"/>
    </cofactor>
</comment>
<evidence type="ECO:0000256" key="8">
    <source>
        <dbReference type="ARBA" id="ARBA00022989"/>
    </source>
</evidence>
<dbReference type="InterPro" id="IPR001478">
    <property type="entry name" value="PDZ"/>
</dbReference>
<dbReference type="NCBIfam" id="TIGR00054">
    <property type="entry name" value="RIP metalloprotease RseP"/>
    <property type="match status" value="1"/>
</dbReference>
<feature type="domain" description="PDZ" evidence="12">
    <location>
        <begin position="204"/>
        <end position="274"/>
    </location>
</feature>
<keyword evidence="9 11" id="KW-0482">Metalloprotease</keyword>
<evidence type="ECO:0000256" key="10">
    <source>
        <dbReference type="ARBA" id="ARBA00023136"/>
    </source>
</evidence>
<evidence type="ECO:0000256" key="4">
    <source>
        <dbReference type="ARBA" id="ARBA00022670"/>
    </source>
</evidence>
<dbReference type="GO" id="GO:0006508">
    <property type="term" value="P:proteolysis"/>
    <property type="evidence" value="ECO:0007669"/>
    <property type="project" value="UniProtKB-KW"/>
</dbReference>
<dbReference type="Pfam" id="PF17820">
    <property type="entry name" value="PDZ_6"/>
    <property type="match status" value="1"/>
</dbReference>
<evidence type="ECO:0000256" key="3">
    <source>
        <dbReference type="ARBA" id="ARBA00007931"/>
    </source>
</evidence>
<dbReference type="InterPro" id="IPR008915">
    <property type="entry name" value="Peptidase_M50"/>
</dbReference>
<feature type="transmembrane region" description="Helical" evidence="11">
    <location>
        <begin position="418"/>
        <end position="439"/>
    </location>
</feature>
<organism evidence="13 14">
    <name type="scientific">Thalassovita mediterranea</name>
    <dbReference type="NCBI Taxonomy" id="340021"/>
    <lineage>
        <taxon>Bacteria</taxon>
        <taxon>Pseudomonadati</taxon>
        <taxon>Pseudomonadota</taxon>
        <taxon>Alphaproteobacteria</taxon>
        <taxon>Rhodobacterales</taxon>
        <taxon>Roseobacteraceae</taxon>
        <taxon>Thalassovita</taxon>
    </lineage>
</organism>
<evidence type="ECO:0000313" key="13">
    <source>
        <dbReference type="EMBL" id="CUH84954.1"/>
    </source>
</evidence>
<dbReference type="AlphaFoldDB" id="A0A0P1H4J9"/>
<sequence>MDSLSLFSALGGSLTTFVAFVVALSIIVAVHEYGHYIVGRWSGIEAEVFSLGFGPVIFSRVDKRGTRWQLAALPFGGYVKFVGDANAASVGSEGDPDATPPARNTMAGAPLWARAATVSAGPIFNFIMSIAIFAAIATLNGTPRQPLTVGSVNTVPYAVDLRPGDEVLEIGGIKVPGPGDALTFDELLRQLPVESNVDYLLRRGGVETTVSTAHPMPAVVVQLAPQSAAYESGMQQGDVITHVEGKEILAFRQLQQAVLAAEGAPLALTVWRDGEVLDVTLSAKRVDEPQPGGGYETNWRIGIVGGMLFRPATEQLSPLQGIEAGVNMTTSIITGSFSGLYHMVSGAISSCNMSGPLGIAQVSGAMARQGFENFIYFIGVLSTAVGLLNLFPIPVLDGGHLTFYAYEAVTGRKPSERALQFLMTLGLTVILSLTAFALFNDFFCP</sequence>
<reference evidence="13 14" key="1">
    <citation type="submission" date="2015-09" db="EMBL/GenBank/DDBJ databases">
        <authorList>
            <consortium name="Swine Surveillance"/>
        </authorList>
    </citation>
    <scope>NUCLEOTIDE SEQUENCE [LARGE SCALE GENOMIC DNA]</scope>
    <source>
        <strain evidence="13 14">CECT 8383</strain>
    </source>
</reference>